<comment type="subcellular location">
    <subcellularLocation>
        <location evidence="2">Cell membrane</location>
        <topology evidence="2">Peripheral membrane protein</topology>
    </subcellularLocation>
</comment>
<dbReference type="InterPro" id="IPR017946">
    <property type="entry name" value="PLC-like_Pdiesterase_TIM-brl"/>
</dbReference>
<keyword evidence="4 8" id="KW-0378">Hydrolase</keyword>
<dbReference type="PANTHER" id="PTHR10336">
    <property type="entry name" value="PHOSPHOINOSITIDE-SPECIFIC PHOSPHOLIPASE C FAMILY PROTEIN"/>
    <property type="match status" value="1"/>
</dbReference>
<evidence type="ECO:0000259" key="9">
    <source>
        <dbReference type="PROSITE" id="PS50004"/>
    </source>
</evidence>
<dbReference type="InterPro" id="IPR000008">
    <property type="entry name" value="C2_dom"/>
</dbReference>
<evidence type="ECO:0000256" key="4">
    <source>
        <dbReference type="ARBA" id="ARBA00022801"/>
    </source>
</evidence>
<evidence type="ECO:0000259" key="10">
    <source>
        <dbReference type="PROSITE" id="PS50008"/>
    </source>
</evidence>
<comment type="catalytic activity">
    <reaction evidence="1 8">
        <text>a 1,2-diacyl-sn-glycero-3-phospho-(1D-myo-inositol-4,5-bisphosphate) + H2O = 1D-myo-inositol 1,4,5-trisphosphate + a 1,2-diacyl-sn-glycerol + H(+)</text>
        <dbReference type="Rhea" id="RHEA:33179"/>
        <dbReference type="ChEBI" id="CHEBI:15377"/>
        <dbReference type="ChEBI" id="CHEBI:15378"/>
        <dbReference type="ChEBI" id="CHEBI:17815"/>
        <dbReference type="ChEBI" id="CHEBI:58456"/>
        <dbReference type="ChEBI" id="CHEBI:203600"/>
        <dbReference type="EC" id="3.1.4.11"/>
    </reaction>
</comment>
<dbReference type="AlphaFoldDB" id="A0A176W1V0"/>
<proteinExistence type="predicted"/>
<dbReference type="EMBL" id="LVLJ01002167">
    <property type="protein sequence ID" value="OAE26465.1"/>
    <property type="molecule type" value="Genomic_DNA"/>
</dbReference>
<gene>
    <name evidence="11" type="ORF">AXG93_815s1270</name>
</gene>
<keyword evidence="6 8" id="KW-0443">Lipid metabolism</keyword>
<dbReference type="EC" id="3.1.4.11" evidence="3 8"/>
<dbReference type="Gene3D" id="1.10.238.10">
    <property type="entry name" value="EF-hand"/>
    <property type="match status" value="1"/>
</dbReference>
<dbReference type="SMART" id="SM00149">
    <property type="entry name" value="PLCYc"/>
    <property type="match status" value="1"/>
</dbReference>
<dbReference type="GO" id="GO:0005886">
    <property type="term" value="C:plasma membrane"/>
    <property type="evidence" value="ECO:0007669"/>
    <property type="project" value="UniProtKB-SubCell"/>
</dbReference>
<dbReference type="CDD" id="cd00275">
    <property type="entry name" value="C2_PLC_like"/>
    <property type="match status" value="1"/>
</dbReference>
<organism evidence="11 12">
    <name type="scientific">Marchantia polymorpha subsp. ruderalis</name>
    <dbReference type="NCBI Taxonomy" id="1480154"/>
    <lineage>
        <taxon>Eukaryota</taxon>
        <taxon>Viridiplantae</taxon>
        <taxon>Streptophyta</taxon>
        <taxon>Embryophyta</taxon>
        <taxon>Marchantiophyta</taxon>
        <taxon>Marchantiopsida</taxon>
        <taxon>Marchantiidae</taxon>
        <taxon>Marchantiales</taxon>
        <taxon>Marchantiaceae</taxon>
        <taxon>Marchantia</taxon>
    </lineage>
</organism>
<keyword evidence="7" id="KW-0807">Transducer</keyword>
<dbReference type="Pfam" id="PF00388">
    <property type="entry name" value="PI-PLC-X"/>
    <property type="match status" value="1"/>
</dbReference>
<sequence>MCAGGSASGLERTAVLRTAFQERIVRSFASSRGGRSRAYVCPREWELVERLFDAGIFEEARERRGGEGRWRSRRRRSGEHLRRGVCRGTGGESLEAIALKFELPRWGRGGVLFSSVLECREGGRGENPLLSKKSKLPHSLSGKDCEEEEQLSNMAPPIFKCFPQSPHYHDVRSTPEVVKQAFTEACNGKEYMSVADVISYMNRAQGDDHMTEAQAEALLGKLKDGSDHHLHNLFHHHKKGGTANGGLDLAGFVKLLLSPDVNSILKPKEKSHDMTQPLSHYYVHTSHNSYLTGNQLTSRSSTHPIIDALKTGCRVIELDCWERRGKIKVLHGGTLTKPVKFDACIKAIKENAFVASDYPVIITIENHLPGELQIQAAKIIKNILGELLFIPSPEERPPLEFLSPEALKGKIIISDKPLREPVEEQLEEDPEGAVETAETILQRGDSSPEMDPKNRKVPGRLKVDKKALEKAAKAYEAATPDPEIPLTQEFEELLYIHCEKPSEMKEKQVKGGPLKPGDRAIMANLSEPQLKNFIKTHPASVIEYTRMNMGRMYPFGLRFDSSNADPMYAWSHGFQMAALNLQGKDRPSWIGQGFFLANGACGYVRKPEVLLPESSLDYEQILNLSPKLNLKVTVLLGTHWHSHFDYFKKPDFYVKVAVHGIPPDALKQKTQVATSNKEPHWEDEQFEFPIRVPDIAILRFEVWEYDRMNPDDFVGQACLPVNEIRSGIRVVQLRSKKGKLRSSKLLCNLKLDYLDGSQATNGAH</sequence>
<accession>A0A176W1V0</accession>
<dbReference type="PRINTS" id="PR00390">
    <property type="entry name" value="PHPHLIPASEC"/>
</dbReference>
<dbReference type="FunFam" id="2.60.40.150:FF:000328">
    <property type="entry name" value="Phosphoinositide phospholipase C"/>
    <property type="match status" value="1"/>
</dbReference>
<evidence type="ECO:0000256" key="3">
    <source>
        <dbReference type="ARBA" id="ARBA00012368"/>
    </source>
</evidence>
<dbReference type="InterPro" id="IPR035892">
    <property type="entry name" value="C2_domain_sf"/>
</dbReference>
<keyword evidence="12" id="KW-1185">Reference proteome</keyword>
<comment type="caution">
    <text evidence="11">The sequence shown here is derived from an EMBL/GenBank/DDBJ whole genome shotgun (WGS) entry which is preliminary data.</text>
</comment>
<dbReference type="PROSITE" id="PS50007">
    <property type="entry name" value="PIPLC_X_DOMAIN"/>
    <property type="match status" value="1"/>
</dbReference>
<dbReference type="InterPro" id="IPR001192">
    <property type="entry name" value="PI-PLC_fam"/>
</dbReference>
<dbReference type="PANTHER" id="PTHR10336:SF36">
    <property type="entry name" value="1-PHOSPHATIDYLINOSITOL 4,5-BISPHOSPHATE PHOSPHODIESTERASE BETA-4"/>
    <property type="match status" value="1"/>
</dbReference>
<evidence type="ECO:0000313" key="11">
    <source>
        <dbReference type="EMBL" id="OAE26465.1"/>
    </source>
</evidence>
<evidence type="ECO:0000313" key="12">
    <source>
        <dbReference type="Proteomes" id="UP000077202"/>
    </source>
</evidence>
<dbReference type="SMART" id="SM00148">
    <property type="entry name" value="PLCXc"/>
    <property type="match status" value="1"/>
</dbReference>
<evidence type="ECO:0000256" key="7">
    <source>
        <dbReference type="ARBA" id="ARBA00023224"/>
    </source>
</evidence>
<dbReference type="Gene3D" id="3.20.20.190">
    <property type="entry name" value="Phosphatidylinositol (PI) phosphodiesterase"/>
    <property type="match status" value="1"/>
</dbReference>
<dbReference type="PROSITE" id="PS50004">
    <property type="entry name" value="C2"/>
    <property type="match status" value="1"/>
</dbReference>
<dbReference type="PROSITE" id="PS50008">
    <property type="entry name" value="PIPLC_Y_DOMAIN"/>
    <property type="match status" value="1"/>
</dbReference>
<dbReference type="GO" id="GO:0051209">
    <property type="term" value="P:release of sequestered calcium ion into cytosol"/>
    <property type="evidence" value="ECO:0007669"/>
    <property type="project" value="TreeGrafter"/>
</dbReference>
<keyword evidence="5 8" id="KW-0442">Lipid degradation</keyword>
<protein>
    <recommendedName>
        <fullName evidence="3 8">Phosphoinositide phospholipase C</fullName>
        <ecNumber evidence="3 8">3.1.4.11</ecNumber>
    </recommendedName>
</protein>
<feature type="domain" description="PI-PLC Y-box" evidence="10">
    <location>
        <begin position="522"/>
        <end position="610"/>
    </location>
</feature>
<evidence type="ECO:0000256" key="5">
    <source>
        <dbReference type="ARBA" id="ARBA00022963"/>
    </source>
</evidence>
<dbReference type="Pfam" id="PF00168">
    <property type="entry name" value="C2"/>
    <property type="match status" value="1"/>
</dbReference>
<name>A0A176W1V0_MARPO</name>
<dbReference type="GO" id="GO:0048015">
    <property type="term" value="P:phosphatidylinositol-mediated signaling"/>
    <property type="evidence" value="ECO:0007669"/>
    <property type="project" value="TreeGrafter"/>
</dbReference>
<dbReference type="GO" id="GO:0004435">
    <property type="term" value="F:phosphatidylinositol-4,5-bisphosphate phospholipase C activity"/>
    <property type="evidence" value="ECO:0007669"/>
    <property type="project" value="UniProtKB-EC"/>
</dbReference>
<dbReference type="InterPro" id="IPR000909">
    <property type="entry name" value="PLipase_C_PInositol-sp_X_dom"/>
</dbReference>
<dbReference type="InterPro" id="IPR001711">
    <property type="entry name" value="PLipase_C_Pinositol-sp_Y"/>
</dbReference>
<dbReference type="GO" id="GO:0016042">
    <property type="term" value="P:lipid catabolic process"/>
    <property type="evidence" value="ECO:0007669"/>
    <property type="project" value="UniProtKB-KW"/>
</dbReference>
<feature type="domain" description="C2" evidence="9">
    <location>
        <begin position="608"/>
        <end position="735"/>
    </location>
</feature>
<reference evidence="11" key="1">
    <citation type="submission" date="2016-03" db="EMBL/GenBank/DDBJ databases">
        <title>Mechanisms controlling the formation of the plant cell surface in tip-growing cells are functionally conserved among land plants.</title>
        <authorList>
            <person name="Honkanen S."/>
            <person name="Jones V.A."/>
            <person name="Morieri G."/>
            <person name="Champion C."/>
            <person name="Hetherington A.J."/>
            <person name="Kelly S."/>
            <person name="Saint-Marcoux D."/>
            <person name="Proust H."/>
            <person name="Prescott H."/>
            <person name="Dolan L."/>
        </authorList>
    </citation>
    <scope>NUCLEOTIDE SEQUENCE [LARGE SCALE GENOMIC DNA]</scope>
    <source>
        <tissue evidence="11">Whole gametophyte</tissue>
    </source>
</reference>
<dbReference type="SMART" id="SM00239">
    <property type="entry name" value="C2"/>
    <property type="match status" value="1"/>
</dbReference>
<dbReference type="Pfam" id="PF00387">
    <property type="entry name" value="PI-PLC-Y"/>
    <property type="match status" value="1"/>
</dbReference>
<evidence type="ECO:0000256" key="2">
    <source>
        <dbReference type="ARBA" id="ARBA00004202"/>
    </source>
</evidence>
<evidence type="ECO:0000256" key="8">
    <source>
        <dbReference type="RuleBase" id="RU361133"/>
    </source>
</evidence>
<evidence type="ECO:0000256" key="1">
    <source>
        <dbReference type="ARBA" id="ARBA00001195"/>
    </source>
</evidence>
<evidence type="ECO:0000256" key="6">
    <source>
        <dbReference type="ARBA" id="ARBA00023098"/>
    </source>
</evidence>
<dbReference type="SUPFAM" id="SSF51695">
    <property type="entry name" value="PLC-like phosphodiesterases"/>
    <property type="match status" value="1"/>
</dbReference>
<dbReference type="Gene3D" id="2.60.40.150">
    <property type="entry name" value="C2 domain"/>
    <property type="match status" value="1"/>
</dbReference>
<dbReference type="SUPFAM" id="SSF49562">
    <property type="entry name" value="C2 domain (Calcium/lipid-binding domain, CaLB)"/>
    <property type="match status" value="1"/>
</dbReference>
<dbReference type="Proteomes" id="UP000077202">
    <property type="component" value="Unassembled WGS sequence"/>
</dbReference>